<dbReference type="PROSITE" id="PS00392">
    <property type="entry name" value="DDC_GAD_HDC_YDC"/>
    <property type="match status" value="1"/>
</dbReference>
<accession>A0A5M6CZB6</accession>
<organism evidence="8 9">
    <name type="scientific">Roseiconus nitratireducens</name>
    <dbReference type="NCBI Taxonomy" id="2605748"/>
    <lineage>
        <taxon>Bacteria</taxon>
        <taxon>Pseudomonadati</taxon>
        <taxon>Planctomycetota</taxon>
        <taxon>Planctomycetia</taxon>
        <taxon>Pirellulales</taxon>
        <taxon>Pirellulaceae</taxon>
        <taxon>Roseiconus</taxon>
    </lineage>
</organism>
<dbReference type="GO" id="GO:0008483">
    <property type="term" value="F:transaminase activity"/>
    <property type="evidence" value="ECO:0007669"/>
    <property type="project" value="UniProtKB-KW"/>
</dbReference>
<dbReference type="GO" id="GO:0030170">
    <property type="term" value="F:pyridoxal phosphate binding"/>
    <property type="evidence" value="ECO:0007669"/>
    <property type="project" value="InterPro"/>
</dbReference>
<dbReference type="GO" id="GO:0006520">
    <property type="term" value="P:amino acid metabolic process"/>
    <property type="evidence" value="ECO:0007669"/>
    <property type="project" value="InterPro"/>
</dbReference>
<sequence length="502" mass="55004">MESTIGDSAILAPETSLDPTDWQDFQSLCESELSALISHLSGATDRVAWRAVPEDVKRSLAEPLPMEPQGPRQACESIRKNILPWTLGNTHPRFFGWVHGSGTPGGMLAEMYAAAINANLGGREHAPVYVERTVIDWCRQIFSFPDSASGLLLSGTSMANLVALAVARQHHAPIDIREEGVAALPQPMIAYTSAEAHCSVAKAMETLGLGRRNLRRIATNQNLQIDLDSLRQTIKTDRARGLLPFCVIGSAGTVNSAAIDDLAALANLCEQEQLWFHVDGAFGALAMLSEIEQPKLRGIERADSLAFDFHKWMHVPYDAGCLLVRDGEKHRQAFNTQANYLAEGLAASAGAPWYCEFGPELSRGFRALKVWFTIKEHGLRRLGRKIGDNCRQARYLAQQIESSPSLELLAPVQLNIVCFRYKPPGFPTSQLDRLNIELVAAIQSSGVAVPSSTRINERVAVRVNLTNHRTRKEDLLEFLNAALRLGPSVAERVLASDSGAPM</sequence>
<gene>
    <name evidence="8" type="ORF">FYK55_21145</name>
</gene>
<reference evidence="8 9" key="1">
    <citation type="submission" date="2019-08" db="EMBL/GenBank/DDBJ databases">
        <authorList>
            <person name="Dhanesh K."/>
            <person name="Kumar G."/>
            <person name="Sasikala C."/>
            <person name="Venkata Ramana C."/>
        </authorList>
    </citation>
    <scope>NUCLEOTIDE SEQUENCE [LARGE SCALE GENOMIC DNA]</scope>
    <source>
        <strain evidence="8 9">JC645</strain>
    </source>
</reference>
<evidence type="ECO:0000313" key="8">
    <source>
        <dbReference type="EMBL" id="KAA5540551.1"/>
    </source>
</evidence>
<feature type="modified residue" description="N6-(pyridoxal phosphate)lysine" evidence="6">
    <location>
        <position position="311"/>
    </location>
</feature>
<keyword evidence="8" id="KW-0032">Aminotransferase</keyword>
<evidence type="ECO:0000256" key="3">
    <source>
        <dbReference type="ARBA" id="ARBA00022793"/>
    </source>
</evidence>
<proteinExistence type="inferred from homology"/>
<dbReference type="Gene3D" id="3.40.640.10">
    <property type="entry name" value="Type I PLP-dependent aspartate aminotransferase-like (Major domain)"/>
    <property type="match status" value="1"/>
</dbReference>
<keyword evidence="4 6" id="KW-0663">Pyridoxal phosphate</keyword>
<dbReference type="InterPro" id="IPR015422">
    <property type="entry name" value="PyrdxlP-dep_Trfase_small"/>
</dbReference>
<evidence type="ECO:0000256" key="4">
    <source>
        <dbReference type="ARBA" id="ARBA00022898"/>
    </source>
</evidence>
<dbReference type="Proteomes" id="UP000324479">
    <property type="component" value="Unassembled WGS sequence"/>
</dbReference>
<protein>
    <submittedName>
        <fullName evidence="8">Aminotransferase class V-fold PLP-dependent enzyme</fullName>
    </submittedName>
</protein>
<dbReference type="InterPro" id="IPR002129">
    <property type="entry name" value="PyrdxlP-dep_de-COase"/>
</dbReference>
<dbReference type="EMBL" id="VWOX01000013">
    <property type="protein sequence ID" value="KAA5540551.1"/>
    <property type="molecule type" value="Genomic_DNA"/>
</dbReference>
<dbReference type="PANTHER" id="PTHR11999">
    <property type="entry name" value="GROUP II PYRIDOXAL-5-PHOSPHATE DECARBOXYLASE"/>
    <property type="match status" value="1"/>
</dbReference>
<dbReference type="InterPro" id="IPR015421">
    <property type="entry name" value="PyrdxlP-dep_Trfase_major"/>
</dbReference>
<dbReference type="Gene3D" id="1.20.1340.10">
    <property type="entry name" value="dopa decarboxylase, N-terminal domain"/>
    <property type="match status" value="1"/>
</dbReference>
<dbReference type="Pfam" id="PF00282">
    <property type="entry name" value="Pyridoxal_deC"/>
    <property type="match status" value="1"/>
</dbReference>
<keyword evidence="5 7" id="KW-0456">Lyase</keyword>
<evidence type="ECO:0000256" key="7">
    <source>
        <dbReference type="RuleBase" id="RU000382"/>
    </source>
</evidence>
<dbReference type="PRINTS" id="PR00800">
    <property type="entry name" value="YHDCRBOXLASE"/>
</dbReference>
<dbReference type="PANTHER" id="PTHR11999:SF70">
    <property type="entry name" value="MIP05841P"/>
    <property type="match status" value="1"/>
</dbReference>
<dbReference type="InterPro" id="IPR021115">
    <property type="entry name" value="Pyridoxal-P_BS"/>
</dbReference>
<evidence type="ECO:0000256" key="1">
    <source>
        <dbReference type="ARBA" id="ARBA00001933"/>
    </source>
</evidence>
<evidence type="ECO:0000313" key="9">
    <source>
        <dbReference type="Proteomes" id="UP000324479"/>
    </source>
</evidence>
<keyword evidence="8" id="KW-0808">Transferase</keyword>
<comment type="similarity">
    <text evidence="2 7">Belongs to the group II decarboxylase family.</text>
</comment>
<keyword evidence="3" id="KW-0210">Decarboxylase</keyword>
<dbReference type="SUPFAM" id="SSF53383">
    <property type="entry name" value="PLP-dependent transferases"/>
    <property type="match status" value="1"/>
</dbReference>
<comment type="caution">
    <text evidence="8">The sequence shown here is derived from an EMBL/GenBank/DDBJ whole genome shotgun (WGS) entry which is preliminary data.</text>
</comment>
<comment type="cofactor">
    <cofactor evidence="1 6 7">
        <name>pyridoxal 5'-phosphate</name>
        <dbReference type="ChEBI" id="CHEBI:597326"/>
    </cofactor>
</comment>
<evidence type="ECO:0000256" key="2">
    <source>
        <dbReference type="ARBA" id="ARBA00009533"/>
    </source>
</evidence>
<keyword evidence="9" id="KW-1185">Reference proteome</keyword>
<evidence type="ECO:0000256" key="6">
    <source>
        <dbReference type="PIRSR" id="PIRSR602129-50"/>
    </source>
</evidence>
<dbReference type="GO" id="GO:0016831">
    <property type="term" value="F:carboxy-lyase activity"/>
    <property type="evidence" value="ECO:0007669"/>
    <property type="project" value="UniProtKB-KW"/>
</dbReference>
<dbReference type="Gene3D" id="3.90.1150.10">
    <property type="entry name" value="Aspartate Aminotransferase, domain 1"/>
    <property type="match status" value="1"/>
</dbReference>
<evidence type="ECO:0000256" key="5">
    <source>
        <dbReference type="ARBA" id="ARBA00023239"/>
    </source>
</evidence>
<dbReference type="InterPro" id="IPR015424">
    <property type="entry name" value="PyrdxlP-dep_Trfase"/>
</dbReference>
<dbReference type="GO" id="GO:0019752">
    <property type="term" value="P:carboxylic acid metabolic process"/>
    <property type="evidence" value="ECO:0007669"/>
    <property type="project" value="InterPro"/>
</dbReference>
<name>A0A5M6CZB6_9BACT</name>
<dbReference type="AlphaFoldDB" id="A0A5M6CZB6"/>
<dbReference type="InterPro" id="IPR010977">
    <property type="entry name" value="Aromatic_deC"/>
</dbReference>